<evidence type="ECO:0000313" key="10">
    <source>
        <dbReference type="Proteomes" id="UP000054321"/>
    </source>
</evidence>
<feature type="region of interest" description="Disordered" evidence="7">
    <location>
        <begin position="76"/>
        <end position="128"/>
    </location>
</feature>
<reference evidence="10" key="2">
    <citation type="submission" date="2015-01" db="EMBL/GenBank/DDBJ databases">
        <title>Evolutionary Origins and Diversification of the Mycorrhizal Mutualists.</title>
        <authorList>
            <consortium name="DOE Joint Genome Institute"/>
            <consortium name="Mycorrhizal Genomics Consortium"/>
            <person name="Kohler A."/>
            <person name="Kuo A."/>
            <person name="Nagy L.G."/>
            <person name="Floudas D."/>
            <person name="Copeland A."/>
            <person name="Barry K.W."/>
            <person name="Cichocki N."/>
            <person name="Veneault-Fourrey C."/>
            <person name="LaButti K."/>
            <person name="Lindquist E.A."/>
            <person name="Lipzen A."/>
            <person name="Lundell T."/>
            <person name="Morin E."/>
            <person name="Murat C."/>
            <person name="Riley R."/>
            <person name="Ohm R."/>
            <person name="Sun H."/>
            <person name="Tunlid A."/>
            <person name="Henrissat B."/>
            <person name="Grigoriev I.V."/>
            <person name="Hibbett D.S."/>
            <person name="Martin F."/>
        </authorList>
    </citation>
    <scope>NUCLEOTIDE SEQUENCE [LARGE SCALE GENOMIC DNA]</scope>
    <source>
        <strain evidence="10">Zn</strain>
    </source>
</reference>
<dbReference type="AlphaFoldDB" id="A0A0C3DXI7"/>
<organism evidence="9 10">
    <name type="scientific">Oidiodendron maius (strain Zn)</name>
    <dbReference type="NCBI Taxonomy" id="913774"/>
    <lineage>
        <taxon>Eukaryota</taxon>
        <taxon>Fungi</taxon>
        <taxon>Dikarya</taxon>
        <taxon>Ascomycota</taxon>
        <taxon>Pezizomycotina</taxon>
        <taxon>Leotiomycetes</taxon>
        <taxon>Leotiomycetes incertae sedis</taxon>
        <taxon>Myxotrichaceae</taxon>
        <taxon>Oidiodendron</taxon>
    </lineage>
</organism>
<dbReference type="Proteomes" id="UP000054321">
    <property type="component" value="Unassembled WGS sequence"/>
</dbReference>
<name>A0A0C3DXI7_OIDMZ</name>
<keyword evidence="6" id="KW-0539">Nucleus</keyword>
<dbReference type="Gene3D" id="4.10.240.10">
    <property type="entry name" value="Zn(2)-C6 fungal-type DNA-binding domain"/>
    <property type="match status" value="1"/>
</dbReference>
<keyword evidence="2" id="KW-0479">Metal-binding</keyword>
<dbReference type="GO" id="GO:0005634">
    <property type="term" value="C:nucleus"/>
    <property type="evidence" value="ECO:0007669"/>
    <property type="project" value="UniProtKB-SubCell"/>
</dbReference>
<keyword evidence="3" id="KW-0805">Transcription regulation</keyword>
<dbReference type="Pfam" id="PF04082">
    <property type="entry name" value="Fungal_trans"/>
    <property type="match status" value="1"/>
</dbReference>
<feature type="domain" description="Zn(2)-C6 fungal-type" evidence="8">
    <location>
        <begin position="26"/>
        <end position="56"/>
    </location>
</feature>
<feature type="compositionally biased region" description="Basic and acidic residues" evidence="7">
    <location>
        <begin position="103"/>
        <end position="115"/>
    </location>
</feature>
<evidence type="ECO:0000256" key="4">
    <source>
        <dbReference type="ARBA" id="ARBA00023026"/>
    </source>
</evidence>
<feature type="region of interest" description="Disordered" evidence="7">
    <location>
        <begin position="507"/>
        <end position="530"/>
    </location>
</feature>
<keyword evidence="5" id="KW-0804">Transcription</keyword>
<dbReference type="PROSITE" id="PS50048">
    <property type="entry name" value="ZN2_CY6_FUNGAL_2"/>
    <property type="match status" value="1"/>
</dbReference>
<dbReference type="CDD" id="cd12148">
    <property type="entry name" value="fungal_TF_MHR"/>
    <property type="match status" value="1"/>
</dbReference>
<dbReference type="InterPro" id="IPR007219">
    <property type="entry name" value="XnlR_reg_dom"/>
</dbReference>
<dbReference type="GO" id="GO:0000981">
    <property type="term" value="F:DNA-binding transcription factor activity, RNA polymerase II-specific"/>
    <property type="evidence" value="ECO:0007669"/>
    <property type="project" value="InterPro"/>
</dbReference>
<dbReference type="PANTHER" id="PTHR47338:SF27">
    <property type="entry name" value="ZN(II)2CYS6 TRANSCRIPTION FACTOR (EUROFUNG)"/>
    <property type="match status" value="1"/>
</dbReference>
<comment type="subcellular location">
    <subcellularLocation>
        <location evidence="1">Nucleus</location>
    </subcellularLocation>
</comment>
<dbReference type="CDD" id="cd00067">
    <property type="entry name" value="GAL4"/>
    <property type="match status" value="1"/>
</dbReference>
<protein>
    <recommendedName>
        <fullName evidence="8">Zn(2)-C6 fungal-type domain-containing protein</fullName>
    </recommendedName>
</protein>
<dbReference type="GO" id="GO:0006351">
    <property type="term" value="P:DNA-templated transcription"/>
    <property type="evidence" value="ECO:0007669"/>
    <property type="project" value="InterPro"/>
</dbReference>
<dbReference type="PROSITE" id="PS00463">
    <property type="entry name" value="ZN2_CY6_FUNGAL_1"/>
    <property type="match status" value="1"/>
</dbReference>
<dbReference type="STRING" id="913774.A0A0C3DXI7"/>
<dbReference type="InParanoid" id="A0A0C3DXI7"/>
<dbReference type="PANTHER" id="PTHR47338">
    <property type="entry name" value="ZN(II)2CYS6 TRANSCRIPTION FACTOR (EUROFUNG)-RELATED"/>
    <property type="match status" value="1"/>
</dbReference>
<dbReference type="InterPro" id="IPR050815">
    <property type="entry name" value="TF_fung"/>
</dbReference>
<reference evidence="9 10" key="1">
    <citation type="submission" date="2014-04" db="EMBL/GenBank/DDBJ databases">
        <authorList>
            <consortium name="DOE Joint Genome Institute"/>
            <person name="Kuo A."/>
            <person name="Martino E."/>
            <person name="Perotto S."/>
            <person name="Kohler A."/>
            <person name="Nagy L.G."/>
            <person name="Floudas D."/>
            <person name="Copeland A."/>
            <person name="Barry K.W."/>
            <person name="Cichocki N."/>
            <person name="Veneault-Fourrey C."/>
            <person name="LaButti K."/>
            <person name="Lindquist E.A."/>
            <person name="Lipzen A."/>
            <person name="Lundell T."/>
            <person name="Morin E."/>
            <person name="Murat C."/>
            <person name="Sun H."/>
            <person name="Tunlid A."/>
            <person name="Henrissat B."/>
            <person name="Grigoriev I.V."/>
            <person name="Hibbett D.S."/>
            <person name="Martin F."/>
            <person name="Nordberg H.P."/>
            <person name="Cantor M.N."/>
            <person name="Hua S.X."/>
        </authorList>
    </citation>
    <scope>NUCLEOTIDE SEQUENCE [LARGE SCALE GENOMIC DNA]</scope>
    <source>
        <strain evidence="9 10">Zn</strain>
    </source>
</reference>
<dbReference type="Pfam" id="PF00172">
    <property type="entry name" value="Zn_clus"/>
    <property type="match status" value="1"/>
</dbReference>
<keyword evidence="4" id="KW-0843">Virulence</keyword>
<dbReference type="SUPFAM" id="SSF57701">
    <property type="entry name" value="Zn2/Cys6 DNA-binding domain"/>
    <property type="match status" value="1"/>
</dbReference>
<dbReference type="SMART" id="SM00066">
    <property type="entry name" value="GAL4"/>
    <property type="match status" value="1"/>
</dbReference>
<accession>A0A0C3DXI7</accession>
<evidence type="ECO:0000256" key="3">
    <source>
        <dbReference type="ARBA" id="ARBA00023015"/>
    </source>
</evidence>
<evidence type="ECO:0000256" key="2">
    <source>
        <dbReference type="ARBA" id="ARBA00022723"/>
    </source>
</evidence>
<evidence type="ECO:0000259" key="8">
    <source>
        <dbReference type="PROSITE" id="PS50048"/>
    </source>
</evidence>
<keyword evidence="10" id="KW-1185">Reference proteome</keyword>
<gene>
    <name evidence="9" type="ORF">OIDMADRAFT_139648</name>
</gene>
<dbReference type="OrthoDB" id="309640at2759"/>
<evidence type="ECO:0000256" key="5">
    <source>
        <dbReference type="ARBA" id="ARBA00023163"/>
    </source>
</evidence>
<evidence type="ECO:0000313" key="9">
    <source>
        <dbReference type="EMBL" id="KIN06828.1"/>
    </source>
</evidence>
<dbReference type="HOGENOM" id="CLU_425832_0_0_1"/>
<dbReference type="EMBL" id="KN832870">
    <property type="protein sequence ID" value="KIN06828.1"/>
    <property type="molecule type" value="Genomic_DNA"/>
</dbReference>
<evidence type="ECO:0000256" key="7">
    <source>
        <dbReference type="SAM" id="MobiDB-lite"/>
    </source>
</evidence>
<proteinExistence type="predicted"/>
<dbReference type="GO" id="GO:0008270">
    <property type="term" value="F:zinc ion binding"/>
    <property type="evidence" value="ECO:0007669"/>
    <property type="project" value="InterPro"/>
</dbReference>
<evidence type="ECO:0000256" key="1">
    <source>
        <dbReference type="ARBA" id="ARBA00004123"/>
    </source>
</evidence>
<sequence>MDGDSSTAGHSPSARQEGLTSLSVTACCRCRKQKLRCSRDQPACKRCRSVAAYCEYPQPPDRKLLAARRLYNARPSTYRRAESSRSPHQQQQLSEEAASPIDRSGEADAGHRDRSWTAPEAHQPPTMPLREGLMATTLPSLEVATFLFEIYFLRLYNATLLFHKETFLSDYAANKVPDFVSLSIFALASIFIRPAPGQPQTDAGEDRNELGISLFSAADSNKQGSEWAIAASQRVLIQADVPRLETIQACQNLTLYWFSVSKADRAYMHAHIAYRTAHLLKFHLQNGPSYGMNEPSLLGELQRRCYWSSWITSCISQDITFKADPWKEVAGLLLPSDENSYAAGKPTPSEYFDDSGNMQNSGPIDPQPSISLVAQQRLQVRYTSRLKAALCILQRLKEYWTPLQDLWNSLKLLFASRGLSIDDTARSDKEPNRAFNNEPTDVEKIVSHEGTLKGAGATDIFTYIADPQTKQMLSQPHLETLARAQRDSSQINTSQRGEKMAWRPVGQNNSAQESAIHSALQERPSPVSRSFIVPDPEMRLSFNNIRNTSREFGTAGGGIPGEDMSISDIAEGNQVEAADHSNGQSSAAPNTAGRLADSVMDTNMMDSTDLWWDQSYEASNGDLARMNQMVQLGTSYFGTTFFG</sequence>
<dbReference type="InterPro" id="IPR036864">
    <property type="entry name" value="Zn2-C6_fun-type_DNA-bd_sf"/>
</dbReference>
<evidence type="ECO:0000256" key="6">
    <source>
        <dbReference type="ARBA" id="ARBA00023242"/>
    </source>
</evidence>
<dbReference type="InterPro" id="IPR001138">
    <property type="entry name" value="Zn2Cys6_DnaBD"/>
</dbReference>
<dbReference type="GO" id="GO:0003677">
    <property type="term" value="F:DNA binding"/>
    <property type="evidence" value="ECO:0007669"/>
    <property type="project" value="InterPro"/>
</dbReference>